<proteinExistence type="predicted"/>
<evidence type="ECO:0000313" key="1">
    <source>
        <dbReference type="EMBL" id="CBH96915.1"/>
    </source>
</evidence>
<gene>
    <name evidence="1" type="ORF">CARN2_1545</name>
</gene>
<sequence length="80" mass="8727">MRSASQQALTLWRRYVAGRRPACSPRAFVTICHPANVGLDPNIARAMLFSSAPSEGDAEQVPRAHRIRALGGLRRCKSAP</sequence>
<reference evidence="1" key="1">
    <citation type="submission" date="2009-10" db="EMBL/GenBank/DDBJ databases">
        <title>Diversity of trophic interactions inside an arsenic-rich microbial ecosystem.</title>
        <authorList>
            <person name="Bertin P.N."/>
            <person name="Heinrich-Salmeron A."/>
            <person name="Pelletier E."/>
            <person name="Goulhen-Chollet F."/>
            <person name="Arsene-Ploetze F."/>
            <person name="Gallien S."/>
            <person name="Calteau A."/>
            <person name="Vallenet D."/>
            <person name="Casiot C."/>
            <person name="Chane-Woon-Ming B."/>
            <person name="Giloteaux L."/>
            <person name="Barakat M."/>
            <person name="Bonnefoy V."/>
            <person name="Bruneel O."/>
            <person name="Chandler M."/>
            <person name="Cleiss J."/>
            <person name="Duran R."/>
            <person name="Elbaz-Poulichet F."/>
            <person name="Fonknechten N."/>
            <person name="Lauga B."/>
            <person name="Mornico D."/>
            <person name="Ortet P."/>
            <person name="Schaeffer C."/>
            <person name="Siguier P."/>
            <person name="Alexander Thil Smith A."/>
            <person name="Van Dorsselaer A."/>
            <person name="Weissenbach J."/>
            <person name="Medigue C."/>
            <person name="Le Paslier D."/>
        </authorList>
    </citation>
    <scope>NUCLEOTIDE SEQUENCE</scope>
</reference>
<dbReference type="AlphaFoldDB" id="E6PPR1"/>
<accession>E6PPR1</accession>
<comment type="caution">
    <text evidence="1">The sequence shown here is derived from an EMBL/GenBank/DDBJ whole genome shotgun (WGS) entry which is preliminary data.</text>
</comment>
<name>E6PPR1_9ZZZZ</name>
<organism evidence="1">
    <name type="scientific">mine drainage metagenome</name>
    <dbReference type="NCBI Taxonomy" id="410659"/>
    <lineage>
        <taxon>unclassified sequences</taxon>
        <taxon>metagenomes</taxon>
        <taxon>ecological metagenomes</taxon>
    </lineage>
</organism>
<protein>
    <submittedName>
        <fullName evidence="1">Uncharacterized protein</fullName>
    </submittedName>
</protein>
<dbReference type="EMBL" id="CABM01000036">
    <property type="protein sequence ID" value="CBH96915.1"/>
    <property type="molecule type" value="Genomic_DNA"/>
</dbReference>